<dbReference type="STRING" id="551987.SAMN05192549_114108"/>
<dbReference type="GO" id="GO:0005384">
    <property type="term" value="F:manganese ion transmembrane transporter activity"/>
    <property type="evidence" value="ECO:0007669"/>
    <property type="project" value="TreeGrafter"/>
</dbReference>
<dbReference type="GO" id="GO:0005886">
    <property type="term" value="C:plasma membrane"/>
    <property type="evidence" value="ECO:0007669"/>
    <property type="project" value="TreeGrafter"/>
</dbReference>
<evidence type="ECO:0000256" key="6">
    <source>
        <dbReference type="ARBA" id="ARBA00023136"/>
    </source>
</evidence>
<proteinExistence type="predicted"/>
<feature type="transmembrane region" description="Helical" evidence="8">
    <location>
        <begin position="351"/>
        <end position="370"/>
    </location>
</feature>
<dbReference type="OrthoDB" id="9787548at2"/>
<keyword evidence="4" id="KW-0769">Symport</keyword>
<feature type="transmembrane region" description="Helical" evidence="8">
    <location>
        <begin position="99"/>
        <end position="123"/>
    </location>
</feature>
<evidence type="ECO:0000256" key="8">
    <source>
        <dbReference type="SAM" id="Phobius"/>
    </source>
</evidence>
<dbReference type="GO" id="GO:0015086">
    <property type="term" value="F:cadmium ion transmembrane transporter activity"/>
    <property type="evidence" value="ECO:0007669"/>
    <property type="project" value="TreeGrafter"/>
</dbReference>
<evidence type="ECO:0000256" key="3">
    <source>
        <dbReference type="ARBA" id="ARBA00022692"/>
    </source>
</evidence>
<evidence type="ECO:0000313" key="10">
    <source>
        <dbReference type="Proteomes" id="UP000184339"/>
    </source>
</evidence>
<evidence type="ECO:0000256" key="5">
    <source>
        <dbReference type="ARBA" id="ARBA00022989"/>
    </source>
</evidence>
<evidence type="ECO:0000313" key="9">
    <source>
        <dbReference type="EMBL" id="SHN42567.1"/>
    </source>
</evidence>
<comment type="subcellular location">
    <subcellularLocation>
        <location evidence="1">Membrane</location>
        <topology evidence="1">Multi-pass membrane protein</topology>
    </subcellularLocation>
</comment>
<dbReference type="EMBL" id="FRCX01000014">
    <property type="protein sequence ID" value="SHN42567.1"/>
    <property type="molecule type" value="Genomic_DNA"/>
</dbReference>
<dbReference type="Proteomes" id="UP000184339">
    <property type="component" value="Unassembled WGS sequence"/>
</dbReference>
<keyword evidence="3 8" id="KW-0812">Transmembrane</keyword>
<feature type="transmembrane region" description="Helical" evidence="8">
    <location>
        <begin position="415"/>
        <end position="435"/>
    </location>
</feature>
<dbReference type="PANTHER" id="PTHR11706:SF33">
    <property type="entry name" value="NATURAL RESISTANCE-ASSOCIATED MACROPHAGE PROTEIN 2"/>
    <property type="match status" value="1"/>
</dbReference>
<feature type="transmembrane region" description="Helical" evidence="8">
    <location>
        <begin position="162"/>
        <end position="181"/>
    </location>
</feature>
<dbReference type="InterPro" id="IPR001046">
    <property type="entry name" value="NRAMP_fam"/>
</dbReference>
<accession>A0A1M7R8A8</accession>
<feature type="transmembrane region" description="Helical" evidence="8">
    <location>
        <begin position="201"/>
        <end position="220"/>
    </location>
</feature>
<feature type="transmembrane region" description="Helical" evidence="8">
    <location>
        <begin position="376"/>
        <end position="403"/>
    </location>
</feature>
<feature type="transmembrane region" description="Helical" evidence="8">
    <location>
        <begin position="135"/>
        <end position="155"/>
    </location>
</feature>
<evidence type="ECO:0000256" key="7">
    <source>
        <dbReference type="SAM" id="MobiDB-lite"/>
    </source>
</evidence>
<keyword evidence="6 8" id="KW-0472">Membrane</keyword>
<dbReference type="GO" id="GO:0034755">
    <property type="term" value="P:iron ion transmembrane transport"/>
    <property type="evidence" value="ECO:0007669"/>
    <property type="project" value="TreeGrafter"/>
</dbReference>
<dbReference type="RefSeq" id="WP_072788779.1">
    <property type="nucleotide sequence ID" value="NZ_FRCX01000014.1"/>
</dbReference>
<evidence type="ECO:0000256" key="2">
    <source>
        <dbReference type="ARBA" id="ARBA00022448"/>
    </source>
</evidence>
<feature type="transmembrane region" description="Helical" evidence="8">
    <location>
        <begin position="303"/>
        <end position="331"/>
    </location>
</feature>
<organism evidence="9 10">
    <name type="scientific">Duganella sacchari</name>
    <dbReference type="NCBI Taxonomy" id="551987"/>
    <lineage>
        <taxon>Bacteria</taxon>
        <taxon>Pseudomonadati</taxon>
        <taxon>Pseudomonadota</taxon>
        <taxon>Betaproteobacteria</taxon>
        <taxon>Burkholderiales</taxon>
        <taxon>Oxalobacteraceae</taxon>
        <taxon>Telluria group</taxon>
        <taxon>Duganella</taxon>
    </lineage>
</organism>
<keyword evidence="2" id="KW-0813">Transport</keyword>
<dbReference type="PANTHER" id="PTHR11706">
    <property type="entry name" value="SOLUTE CARRIER PROTEIN FAMILY 11 MEMBER"/>
    <property type="match status" value="1"/>
</dbReference>
<sequence length="436" mass="46072">MDTETVTPPAPPVAGQARASTNTSWLSKLGPGLITGAADDDPSGIATYSQAGAQFGYGMLWTLLLTYPLMVGIQAISARIGRVSGHGLATNIRRHFPAWLLYSIVALLLAANTINIAADIAAMGQAASLVVGGGAHWYAAAAGVLSAVLQVMLPYQRYVRVLKWLTLALLAYVATALTLKLPWLEIVRSAVLPSISWSKDYITTVVAIFGTTISPYLFFWQASQEVEDLRADPNAQPLKHATEQACDQLKRINIDTMTGMGFSNLVAMFIMLTTAATLGAHGITHIESSAQAAEALRPIAGDFAFALFSMGIIGTGLLAVPVLAGSAAYAIAGAMRWKNSLELQLSGARKFYAIIIGATLVGTAMCFTSIDPIQALYWSAVVNGVIAVPVMVVVMLLAVRPAVMGAFVISRRLRVLGWLCTGVMALAVLAMFATLG</sequence>
<keyword evidence="10" id="KW-1185">Reference proteome</keyword>
<dbReference type="AlphaFoldDB" id="A0A1M7R8A8"/>
<dbReference type="Pfam" id="PF01566">
    <property type="entry name" value="Nramp"/>
    <property type="match status" value="1"/>
</dbReference>
<evidence type="ECO:0000256" key="4">
    <source>
        <dbReference type="ARBA" id="ARBA00022847"/>
    </source>
</evidence>
<gene>
    <name evidence="9" type="ORF">SAMN05192549_114108</name>
</gene>
<dbReference type="GO" id="GO:0015293">
    <property type="term" value="F:symporter activity"/>
    <property type="evidence" value="ECO:0007669"/>
    <property type="project" value="UniProtKB-KW"/>
</dbReference>
<feature type="region of interest" description="Disordered" evidence="7">
    <location>
        <begin position="1"/>
        <end position="21"/>
    </location>
</feature>
<feature type="transmembrane region" description="Helical" evidence="8">
    <location>
        <begin position="58"/>
        <end position="78"/>
    </location>
</feature>
<keyword evidence="5 8" id="KW-1133">Transmembrane helix</keyword>
<reference evidence="10" key="1">
    <citation type="submission" date="2016-11" db="EMBL/GenBank/DDBJ databases">
        <authorList>
            <person name="Varghese N."/>
            <person name="Submissions S."/>
        </authorList>
    </citation>
    <scope>NUCLEOTIDE SEQUENCE [LARGE SCALE GENOMIC DNA]</scope>
    <source>
        <strain evidence="10">Sac-22</strain>
    </source>
</reference>
<protein>
    <submittedName>
        <fullName evidence="9">NRAMP (Natural resistance-associated macrophage protein) metal ion transporters</fullName>
    </submittedName>
</protein>
<feature type="transmembrane region" description="Helical" evidence="8">
    <location>
        <begin position="261"/>
        <end position="283"/>
    </location>
</feature>
<name>A0A1M7R8A8_9BURK</name>
<evidence type="ECO:0000256" key="1">
    <source>
        <dbReference type="ARBA" id="ARBA00004141"/>
    </source>
</evidence>